<dbReference type="AlphaFoldDB" id="B8FM76"/>
<proteinExistence type="predicted"/>
<name>B8FM76_DESAL</name>
<organism evidence="2 3">
    <name type="scientific">Desulfatibacillum aliphaticivorans</name>
    <dbReference type="NCBI Taxonomy" id="218208"/>
    <lineage>
        <taxon>Bacteria</taxon>
        <taxon>Pseudomonadati</taxon>
        <taxon>Thermodesulfobacteriota</taxon>
        <taxon>Desulfobacteria</taxon>
        <taxon>Desulfobacterales</taxon>
        <taxon>Desulfatibacillaceae</taxon>
        <taxon>Desulfatibacillum</taxon>
    </lineage>
</organism>
<dbReference type="eggNOG" id="ENOG5031B95">
    <property type="taxonomic scope" value="Bacteria"/>
</dbReference>
<dbReference type="Proteomes" id="UP000000739">
    <property type="component" value="Chromosome"/>
</dbReference>
<evidence type="ECO:0000256" key="1">
    <source>
        <dbReference type="SAM" id="MobiDB-lite"/>
    </source>
</evidence>
<feature type="compositionally biased region" description="Acidic residues" evidence="1">
    <location>
        <begin position="297"/>
        <end position="312"/>
    </location>
</feature>
<dbReference type="EMBL" id="CP001322">
    <property type="protein sequence ID" value="ACL05809.1"/>
    <property type="molecule type" value="Genomic_DNA"/>
</dbReference>
<evidence type="ECO:0000313" key="3">
    <source>
        <dbReference type="Proteomes" id="UP000000739"/>
    </source>
</evidence>
<sequence length="375" mass="41279">MRLRNLLSILENADLDGLQLKAKQLDTGYSFSDIQTFKKAMESLSAVPVFEAPISALRDSAMGAEEKDYLDQRNQAQAEDIKESAAALFHGARALLVTLRQLMPADAANVLNIQIPEPVNIKKLMYVCSKLEKTLQGSVVGDYTKGKSAICHIDPAANWIEIDVGTEAALCLAGDLAWSAAVVYGKYQEAKIFEEHVRALKLKPESLEDIKKGQNEAIVRLIHMESHNLVERHLNGNGGQMEKLKIPIKLMADLIKDGVRVYPPEDAPDNVKALFPDYDKLGEIESRAPVKKKAPEPEPEPQPEPQPEEPVELDVQPEPIEAEAAEEAPEEKADETSEAPEADKSKAETPKPVTEPKVPVLPKQASFNDTVDLEV</sequence>
<dbReference type="HOGENOM" id="CLU_737170_0_0_7"/>
<accession>B8FM76</accession>
<feature type="compositionally biased region" description="Low complexity" evidence="1">
    <location>
        <begin position="350"/>
        <end position="363"/>
    </location>
</feature>
<dbReference type="RefSeq" id="WP_015948856.1">
    <property type="nucleotide sequence ID" value="NC_011768.1"/>
</dbReference>
<gene>
    <name evidence="2" type="ordered locus">Dalk_4125</name>
</gene>
<feature type="region of interest" description="Disordered" evidence="1">
    <location>
        <begin position="288"/>
        <end position="375"/>
    </location>
</feature>
<evidence type="ECO:0000313" key="2">
    <source>
        <dbReference type="EMBL" id="ACL05809.1"/>
    </source>
</evidence>
<keyword evidence="3" id="KW-1185">Reference proteome</keyword>
<feature type="compositionally biased region" description="Acidic residues" evidence="1">
    <location>
        <begin position="320"/>
        <end position="329"/>
    </location>
</feature>
<feature type="compositionally biased region" description="Basic and acidic residues" evidence="1">
    <location>
        <begin position="330"/>
        <end position="349"/>
    </location>
</feature>
<reference evidence="2 3" key="1">
    <citation type="journal article" date="2012" name="Environ. Microbiol.">
        <title>The genome sequence of Desulfatibacillum alkenivorans AK-01: a blueprint for anaerobic alkane oxidation.</title>
        <authorList>
            <person name="Callaghan A.V."/>
            <person name="Morris B.E."/>
            <person name="Pereira I.A."/>
            <person name="McInerney M.J."/>
            <person name="Austin R.N."/>
            <person name="Groves J.T."/>
            <person name="Kukor J.J."/>
            <person name="Suflita J.M."/>
            <person name="Young L.Y."/>
            <person name="Zylstra G.J."/>
            <person name="Wawrik B."/>
        </authorList>
    </citation>
    <scope>NUCLEOTIDE SEQUENCE [LARGE SCALE GENOMIC DNA]</scope>
    <source>
        <strain evidence="2 3">AK-01</strain>
    </source>
</reference>
<protein>
    <submittedName>
        <fullName evidence="2">Uncharacterized protein</fullName>
    </submittedName>
</protein>
<dbReference type="KEGG" id="dal:Dalk_4125"/>